<name>A0A0E9XR95_ANGAN</name>
<sequence>MQYKFTLLATTLLFQHVQ</sequence>
<proteinExistence type="predicted"/>
<protein>
    <submittedName>
        <fullName evidence="1">Uncharacterized protein</fullName>
    </submittedName>
</protein>
<reference evidence="1" key="2">
    <citation type="journal article" date="2015" name="Fish Shellfish Immunol.">
        <title>Early steps in the European eel (Anguilla anguilla)-Vibrio vulnificus interaction in the gills: Role of the RtxA13 toxin.</title>
        <authorList>
            <person name="Callol A."/>
            <person name="Pajuelo D."/>
            <person name="Ebbesson L."/>
            <person name="Teles M."/>
            <person name="MacKenzie S."/>
            <person name="Amaro C."/>
        </authorList>
    </citation>
    <scope>NUCLEOTIDE SEQUENCE</scope>
</reference>
<evidence type="ECO:0000313" key="1">
    <source>
        <dbReference type="EMBL" id="JAI04947.1"/>
    </source>
</evidence>
<accession>A0A0E9XR95</accession>
<dbReference type="EMBL" id="GBXM01003631">
    <property type="protein sequence ID" value="JAI04947.1"/>
    <property type="molecule type" value="Transcribed_RNA"/>
</dbReference>
<organism evidence="1">
    <name type="scientific">Anguilla anguilla</name>
    <name type="common">European freshwater eel</name>
    <name type="synonym">Muraena anguilla</name>
    <dbReference type="NCBI Taxonomy" id="7936"/>
    <lineage>
        <taxon>Eukaryota</taxon>
        <taxon>Metazoa</taxon>
        <taxon>Chordata</taxon>
        <taxon>Craniata</taxon>
        <taxon>Vertebrata</taxon>
        <taxon>Euteleostomi</taxon>
        <taxon>Actinopterygii</taxon>
        <taxon>Neopterygii</taxon>
        <taxon>Teleostei</taxon>
        <taxon>Anguilliformes</taxon>
        <taxon>Anguillidae</taxon>
        <taxon>Anguilla</taxon>
    </lineage>
</organism>
<dbReference type="AlphaFoldDB" id="A0A0E9XR95"/>
<reference evidence="1" key="1">
    <citation type="submission" date="2014-11" db="EMBL/GenBank/DDBJ databases">
        <authorList>
            <person name="Amaro Gonzalez C."/>
        </authorList>
    </citation>
    <scope>NUCLEOTIDE SEQUENCE</scope>
</reference>